<dbReference type="Proteomes" id="UP000002019">
    <property type="component" value="Chromosome"/>
</dbReference>
<dbReference type="SUPFAM" id="SSF46785">
    <property type="entry name" value="Winged helix' DNA-binding domain"/>
    <property type="match status" value="1"/>
</dbReference>
<keyword evidence="2" id="KW-1185">Reference proteome</keyword>
<name>B0VI96_CLOAI</name>
<accession>B0VI96</accession>
<protein>
    <recommendedName>
        <fullName evidence="3">HTH marR-type domain-containing protein</fullName>
    </recommendedName>
</protein>
<gene>
    <name evidence="1" type="ordered locus">CLOAM1224</name>
</gene>
<dbReference type="RefSeq" id="WP_015424942.1">
    <property type="nucleotide sequence ID" value="NC_020449.1"/>
</dbReference>
<evidence type="ECO:0000313" key="2">
    <source>
        <dbReference type="Proteomes" id="UP000002019"/>
    </source>
</evidence>
<evidence type="ECO:0000313" key="1">
    <source>
        <dbReference type="EMBL" id="CAO81084.1"/>
    </source>
</evidence>
<proteinExistence type="predicted"/>
<dbReference type="Gene3D" id="1.10.10.10">
    <property type="entry name" value="Winged helix-like DNA-binding domain superfamily/Winged helix DNA-binding domain"/>
    <property type="match status" value="1"/>
</dbReference>
<dbReference type="KEGG" id="caci:CLOAM1224"/>
<dbReference type="Pfam" id="PF13412">
    <property type="entry name" value="HTH_24"/>
    <property type="match status" value="1"/>
</dbReference>
<dbReference type="OrthoDB" id="9807907at2"/>
<evidence type="ECO:0008006" key="3">
    <source>
        <dbReference type="Google" id="ProtNLM"/>
    </source>
</evidence>
<dbReference type="InterPro" id="IPR036390">
    <property type="entry name" value="WH_DNA-bd_sf"/>
</dbReference>
<dbReference type="InterPro" id="IPR036388">
    <property type="entry name" value="WH-like_DNA-bd_sf"/>
</dbReference>
<reference evidence="1 2" key="1">
    <citation type="journal article" date="2008" name="J. Bacteriol.">
        <title>'Candidatus Cloacamonas acidaminovorans': genome sequence reconstruction provides a first glimpse of a new bacterial division.</title>
        <authorList>
            <person name="Pelletier E."/>
            <person name="Kreimeyer A."/>
            <person name="Bocs S."/>
            <person name="Rouy Z."/>
            <person name="Gyapay G."/>
            <person name="Chouari R."/>
            <person name="Riviere D."/>
            <person name="Ganesan A."/>
            <person name="Daegelen P."/>
            <person name="Sghir A."/>
            <person name="Cohen G.N."/>
            <person name="Medigue C."/>
            <person name="Weissenbach J."/>
            <person name="Le Paslier D."/>
        </authorList>
    </citation>
    <scope>NUCLEOTIDE SEQUENCE [LARGE SCALE GENOMIC DNA]</scope>
    <source>
        <strain evidence="2">Evry</strain>
    </source>
</reference>
<organism evidence="1 2">
    <name type="scientific">Cloacimonas acidaminovorans (strain Evry)</name>
    <dbReference type="NCBI Taxonomy" id="459349"/>
    <lineage>
        <taxon>Bacteria</taxon>
        <taxon>Pseudomonadati</taxon>
        <taxon>Candidatus Cloacimonadota</taxon>
        <taxon>Candidatus Cloacimonadia</taxon>
        <taxon>Candidatus Cloacimonadales</taxon>
        <taxon>Candidatus Cloacimonadaceae</taxon>
        <taxon>Candidatus Cloacimonas</taxon>
    </lineage>
</organism>
<dbReference type="AlphaFoldDB" id="B0VI96"/>
<sequence>MIFLVTHNPKIRYSELARITGKSVATIKRLISKLKKDGLIKQSGSPRGGEWILTRDENS</sequence>
<dbReference type="EMBL" id="CU466930">
    <property type="protein sequence ID" value="CAO81084.1"/>
    <property type="molecule type" value="Genomic_DNA"/>
</dbReference>
<dbReference type="eggNOG" id="COG1846">
    <property type="taxonomic scope" value="Bacteria"/>
</dbReference>
<dbReference type="HOGENOM" id="CLU_2951997_0_0_0"/>